<comment type="caution">
    <text evidence="2">The sequence shown here is derived from an EMBL/GenBank/DDBJ whole genome shotgun (WGS) entry which is preliminary data.</text>
</comment>
<keyword evidence="3" id="KW-1185">Reference proteome</keyword>
<evidence type="ECO:0000256" key="1">
    <source>
        <dbReference type="SAM" id="MobiDB-lite"/>
    </source>
</evidence>
<evidence type="ECO:0000313" key="2">
    <source>
        <dbReference type="EMBL" id="MEQ2281378.1"/>
    </source>
</evidence>
<protein>
    <submittedName>
        <fullName evidence="2">Uncharacterized protein</fullName>
    </submittedName>
</protein>
<organism evidence="2 3">
    <name type="scientific">Ameca splendens</name>
    <dbReference type="NCBI Taxonomy" id="208324"/>
    <lineage>
        <taxon>Eukaryota</taxon>
        <taxon>Metazoa</taxon>
        <taxon>Chordata</taxon>
        <taxon>Craniata</taxon>
        <taxon>Vertebrata</taxon>
        <taxon>Euteleostomi</taxon>
        <taxon>Actinopterygii</taxon>
        <taxon>Neopterygii</taxon>
        <taxon>Teleostei</taxon>
        <taxon>Neoteleostei</taxon>
        <taxon>Acanthomorphata</taxon>
        <taxon>Ovalentaria</taxon>
        <taxon>Atherinomorphae</taxon>
        <taxon>Cyprinodontiformes</taxon>
        <taxon>Goodeidae</taxon>
        <taxon>Ameca</taxon>
    </lineage>
</organism>
<feature type="compositionally biased region" description="Polar residues" evidence="1">
    <location>
        <begin position="1"/>
        <end position="26"/>
    </location>
</feature>
<reference evidence="2 3" key="1">
    <citation type="submission" date="2021-06" db="EMBL/GenBank/DDBJ databases">
        <authorList>
            <person name="Palmer J.M."/>
        </authorList>
    </citation>
    <scope>NUCLEOTIDE SEQUENCE [LARGE SCALE GENOMIC DNA]</scope>
    <source>
        <strain evidence="2 3">AS_MEX2019</strain>
        <tissue evidence="2">Muscle</tissue>
    </source>
</reference>
<dbReference type="EMBL" id="JAHRIP010003436">
    <property type="protein sequence ID" value="MEQ2281378.1"/>
    <property type="molecule type" value="Genomic_DNA"/>
</dbReference>
<name>A0ABV0XIT3_9TELE</name>
<accession>A0ABV0XIT3</accession>
<proteinExistence type="predicted"/>
<dbReference type="Proteomes" id="UP001469553">
    <property type="component" value="Unassembled WGS sequence"/>
</dbReference>
<evidence type="ECO:0000313" key="3">
    <source>
        <dbReference type="Proteomes" id="UP001469553"/>
    </source>
</evidence>
<gene>
    <name evidence="2" type="ORF">AMECASPLE_029712</name>
</gene>
<sequence length="90" mass="10179">MDPLPQTKQMTETEASKTSLTDSQKQGDSEVVVSVIPSQFKDHRVFAAHHRPQNEPGCSLHNQSLCHRCLSVWKKGRSQKEKSFKGNFVL</sequence>
<feature type="region of interest" description="Disordered" evidence="1">
    <location>
        <begin position="1"/>
        <end position="29"/>
    </location>
</feature>